<dbReference type="Proteomes" id="UP001610818">
    <property type="component" value="Unassembled WGS sequence"/>
</dbReference>
<dbReference type="GO" id="GO:0016746">
    <property type="term" value="F:acyltransferase activity"/>
    <property type="evidence" value="ECO:0007669"/>
    <property type="project" value="UniProtKB-KW"/>
</dbReference>
<reference evidence="4 5" key="1">
    <citation type="submission" date="2024-10" db="EMBL/GenBank/DDBJ databases">
        <title>The Natural Products Discovery Center: Release of the First 8490 Sequenced Strains for Exploring Actinobacteria Biosynthetic Diversity.</title>
        <authorList>
            <person name="Kalkreuter E."/>
            <person name="Kautsar S.A."/>
            <person name="Yang D."/>
            <person name="Bader C.D."/>
            <person name="Teijaro C.N."/>
            <person name="Fluegel L."/>
            <person name="Davis C.M."/>
            <person name="Simpson J.R."/>
            <person name="Lauterbach L."/>
            <person name="Steele A.D."/>
            <person name="Gui C."/>
            <person name="Meng S."/>
            <person name="Li G."/>
            <person name="Viehrig K."/>
            <person name="Ye F."/>
            <person name="Su P."/>
            <person name="Kiefer A.F."/>
            <person name="Nichols A."/>
            <person name="Cepeda A.J."/>
            <person name="Yan W."/>
            <person name="Fan B."/>
            <person name="Jiang Y."/>
            <person name="Adhikari A."/>
            <person name="Zheng C.-J."/>
            <person name="Schuster L."/>
            <person name="Cowan T.M."/>
            <person name="Smanski M.J."/>
            <person name="Chevrette M.G."/>
            <person name="De Carvalho L.P.S."/>
            <person name="Shen B."/>
        </authorList>
    </citation>
    <scope>NUCLEOTIDE SEQUENCE [LARGE SCALE GENOMIC DNA]</scope>
    <source>
        <strain evidence="4 5">NPDC017990</strain>
    </source>
</reference>
<dbReference type="Pfam" id="PF00583">
    <property type="entry name" value="Acetyltransf_1"/>
    <property type="match status" value="1"/>
</dbReference>
<sequence length="159" mass="16773">MSAPAARQESPIVLERMAPTHLADVLALGRELYDTSVKPYTSWSLSAITGHMDADASSCWVALDGDVLAGFVCGSMGFDHRTDWGNLEWIASAPAYQGRGVASHLVQACCATLTAAGAVAVVTDVESRNAASAALMRRNGFRESVSVTLFVRDAPEASL</sequence>
<dbReference type="EC" id="2.3.-.-" evidence="4"/>
<dbReference type="PANTHER" id="PTHR43877">
    <property type="entry name" value="AMINOALKYLPHOSPHONATE N-ACETYLTRANSFERASE-RELATED-RELATED"/>
    <property type="match status" value="1"/>
</dbReference>
<evidence type="ECO:0000256" key="2">
    <source>
        <dbReference type="ARBA" id="ARBA00023315"/>
    </source>
</evidence>
<evidence type="ECO:0000313" key="4">
    <source>
        <dbReference type="EMBL" id="MFH8546589.1"/>
    </source>
</evidence>
<dbReference type="CDD" id="cd04301">
    <property type="entry name" value="NAT_SF"/>
    <property type="match status" value="1"/>
</dbReference>
<name>A0ABW7QPX7_9ACTN</name>
<dbReference type="InterPro" id="IPR000182">
    <property type="entry name" value="GNAT_dom"/>
</dbReference>
<dbReference type="InterPro" id="IPR016181">
    <property type="entry name" value="Acyl_CoA_acyltransferase"/>
</dbReference>
<evidence type="ECO:0000259" key="3">
    <source>
        <dbReference type="PROSITE" id="PS51186"/>
    </source>
</evidence>
<evidence type="ECO:0000256" key="1">
    <source>
        <dbReference type="ARBA" id="ARBA00022679"/>
    </source>
</evidence>
<keyword evidence="1 4" id="KW-0808">Transferase</keyword>
<proteinExistence type="predicted"/>
<dbReference type="Gene3D" id="3.40.630.30">
    <property type="match status" value="1"/>
</dbReference>
<keyword evidence="5" id="KW-1185">Reference proteome</keyword>
<protein>
    <submittedName>
        <fullName evidence="4">GNAT family N-acetyltransferase</fullName>
        <ecNumber evidence="4">2.3.-.-</ecNumber>
    </submittedName>
</protein>
<dbReference type="SUPFAM" id="SSF55729">
    <property type="entry name" value="Acyl-CoA N-acyltransferases (Nat)"/>
    <property type="match status" value="1"/>
</dbReference>
<keyword evidence="2 4" id="KW-0012">Acyltransferase</keyword>
<dbReference type="InterPro" id="IPR050832">
    <property type="entry name" value="Bact_Acetyltransf"/>
</dbReference>
<comment type="caution">
    <text evidence="4">The sequence shown here is derived from an EMBL/GenBank/DDBJ whole genome shotgun (WGS) entry which is preliminary data.</text>
</comment>
<organism evidence="4 5">
    <name type="scientific">Streptomyces longisporoflavus</name>
    <dbReference type="NCBI Taxonomy" id="28044"/>
    <lineage>
        <taxon>Bacteria</taxon>
        <taxon>Bacillati</taxon>
        <taxon>Actinomycetota</taxon>
        <taxon>Actinomycetes</taxon>
        <taxon>Kitasatosporales</taxon>
        <taxon>Streptomycetaceae</taxon>
        <taxon>Streptomyces</taxon>
    </lineage>
</organism>
<feature type="domain" description="N-acetyltransferase" evidence="3">
    <location>
        <begin position="12"/>
        <end position="159"/>
    </location>
</feature>
<dbReference type="RefSeq" id="WP_397712259.1">
    <property type="nucleotide sequence ID" value="NZ_JBIRGN010000003.1"/>
</dbReference>
<dbReference type="PANTHER" id="PTHR43877:SF2">
    <property type="entry name" value="AMINOALKYLPHOSPHONATE N-ACETYLTRANSFERASE-RELATED"/>
    <property type="match status" value="1"/>
</dbReference>
<dbReference type="PROSITE" id="PS51186">
    <property type="entry name" value="GNAT"/>
    <property type="match status" value="1"/>
</dbReference>
<dbReference type="EMBL" id="JBIRGQ010000003">
    <property type="protein sequence ID" value="MFH8546589.1"/>
    <property type="molecule type" value="Genomic_DNA"/>
</dbReference>
<gene>
    <name evidence="4" type="ORF">ACH4F9_16435</name>
</gene>
<evidence type="ECO:0000313" key="5">
    <source>
        <dbReference type="Proteomes" id="UP001610818"/>
    </source>
</evidence>
<accession>A0ABW7QPX7</accession>